<evidence type="ECO:0000313" key="2">
    <source>
        <dbReference type="EMBL" id="HIU33318.1"/>
    </source>
</evidence>
<organism evidence="2 3">
    <name type="scientific">Candidatus Pullichristensenella excrementigallinarum</name>
    <dbReference type="NCBI Taxonomy" id="2840907"/>
    <lineage>
        <taxon>Bacteria</taxon>
        <taxon>Bacillati</taxon>
        <taxon>Bacillota</taxon>
        <taxon>Clostridia</taxon>
        <taxon>Candidatus Pullichristensenella</taxon>
    </lineage>
</organism>
<dbReference type="CDD" id="cd00755">
    <property type="entry name" value="YgdL_like"/>
    <property type="match status" value="1"/>
</dbReference>
<evidence type="ECO:0000259" key="1">
    <source>
        <dbReference type="Pfam" id="PF00899"/>
    </source>
</evidence>
<dbReference type="AlphaFoldDB" id="A0A9D1IAD4"/>
<dbReference type="InterPro" id="IPR045886">
    <property type="entry name" value="ThiF/MoeB/HesA"/>
</dbReference>
<dbReference type="Proteomes" id="UP000824072">
    <property type="component" value="Unassembled WGS sequence"/>
</dbReference>
<accession>A0A9D1IAD4</accession>
<dbReference type="PANTHER" id="PTHR43267">
    <property type="entry name" value="TRNA THREONYLCARBAMOYLADENOSINE DEHYDRATASE"/>
    <property type="match status" value="1"/>
</dbReference>
<dbReference type="Pfam" id="PF00899">
    <property type="entry name" value="ThiF"/>
    <property type="match status" value="1"/>
</dbReference>
<name>A0A9D1IAD4_9FIRM</name>
<dbReference type="GO" id="GO:0061503">
    <property type="term" value="F:tRNA threonylcarbamoyladenosine dehydratase"/>
    <property type="evidence" value="ECO:0007669"/>
    <property type="project" value="TreeGrafter"/>
</dbReference>
<dbReference type="InterPro" id="IPR035985">
    <property type="entry name" value="Ubiquitin-activating_enz"/>
</dbReference>
<gene>
    <name evidence="2" type="ORF">IAB02_02020</name>
</gene>
<reference evidence="2" key="1">
    <citation type="submission" date="2020-10" db="EMBL/GenBank/DDBJ databases">
        <authorList>
            <person name="Gilroy R."/>
        </authorList>
    </citation>
    <scope>NUCLEOTIDE SEQUENCE</scope>
    <source>
        <strain evidence="2">ChiHcec3-11533</strain>
    </source>
</reference>
<feature type="domain" description="THIF-type NAD/FAD binding fold" evidence="1">
    <location>
        <begin position="6"/>
        <end position="228"/>
    </location>
</feature>
<comment type="caution">
    <text evidence="2">The sequence shown here is derived from an EMBL/GenBank/DDBJ whole genome shotgun (WGS) entry which is preliminary data.</text>
</comment>
<dbReference type="GO" id="GO:0061504">
    <property type="term" value="P:cyclic threonylcarbamoyladenosine biosynthetic process"/>
    <property type="evidence" value="ECO:0007669"/>
    <property type="project" value="TreeGrafter"/>
</dbReference>
<dbReference type="SUPFAM" id="SSF69572">
    <property type="entry name" value="Activating enzymes of the ubiquitin-like proteins"/>
    <property type="match status" value="1"/>
</dbReference>
<dbReference type="EMBL" id="DVMU01000048">
    <property type="protein sequence ID" value="HIU33318.1"/>
    <property type="molecule type" value="Genomic_DNA"/>
</dbReference>
<proteinExistence type="predicted"/>
<dbReference type="GO" id="GO:0008641">
    <property type="term" value="F:ubiquitin-like modifier activating enzyme activity"/>
    <property type="evidence" value="ECO:0007669"/>
    <property type="project" value="InterPro"/>
</dbReference>
<dbReference type="Gene3D" id="3.40.50.720">
    <property type="entry name" value="NAD(P)-binding Rossmann-like Domain"/>
    <property type="match status" value="1"/>
</dbReference>
<protein>
    <submittedName>
        <fullName evidence="2">tRNA threonylcarbamoyladenosine dehydratase</fullName>
    </submittedName>
</protein>
<dbReference type="InterPro" id="IPR000594">
    <property type="entry name" value="ThiF_NAD_FAD-bd"/>
</dbReference>
<evidence type="ECO:0000313" key="3">
    <source>
        <dbReference type="Proteomes" id="UP000824072"/>
    </source>
</evidence>
<reference evidence="2" key="2">
    <citation type="journal article" date="2021" name="PeerJ">
        <title>Extensive microbial diversity within the chicken gut microbiome revealed by metagenomics and culture.</title>
        <authorList>
            <person name="Gilroy R."/>
            <person name="Ravi A."/>
            <person name="Getino M."/>
            <person name="Pursley I."/>
            <person name="Horton D.L."/>
            <person name="Alikhan N.F."/>
            <person name="Baker D."/>
            <person name="Gharbi K."/>
            <person name="Hall N."/>
            <person name="Watson M."/>
            <person name="Adriaenssens E.M."/>
            <person name="Foster-Nyarko E."/>
            <person name="Jarju S."/>
            <person name="Secka A."/>
            <person name="Antonio M."/>
            <person name="Oren A."/>
            <person name="Chaudhuri R.R."/>
            <person name="La Ragione R."/>
            <person name="Hildebrand F."/>
            <person name="Pallen M.J."/>
        </authorList>
    </citation>
    <scope>NUCLEOTIDE SEQUENCE</scope>
    <source>
        <strain evidence="2">ChiHcec3-11533</strain>
    </source>
</reference>
<dbReference type="PANTHER" id="PTHR43267:SF1">
    <property type="entry name" value="TRNA THREONYLCARBAMOYLADENOSINE DEHYDRATASE"/>
    <property type="match status" value="1"/>
</dbReference>
<sequence length="235" mass="25557">MEQWERNIRLLGQDGQQRLMQAKVAVFGLGGVGGFAAEALVRAGVGHLLFVDGDVVEISNLNRQILATHDTLGRPKAEVMKERALSIAPDARIEALQVFFDEKSAHLFDFREWDYVIDAIDSVPSKILLIERCRQANTPIISAMGAGNKLDPTRFRVTDLAKTSVCPLARTMRSALRKRGIEHLKVVFSDEPPLPSNGQRAPGSVSFVPSVAGLILAGEVIREIAGLDTDAGSSM</sequence>